<dbReference type="InterPro" id="IPR000524">
    <property type="entry name" value="Tscrpt_reg_HTH_GntR"/>
</dbReference>
<keyword evidence="2 5" id="KW-0238">DNA-binding</keyword>
<protein>
    <submittedName>
        <fullName evidence="5">DNA-binding GntR family transcriptional regulator</fullName>
    </submittedName>
</protein>
<dbReference type="SUPFAM" id="SSF48008">
    <property type="entry name" value="GntR ligand-binding domain-like"/>
    <property type="match status" value="1"/>
</dbReference>
<dbReference type="Gene3D" id="1.10.10.10">
    <property type="entry name" value="Winged helix-like DNA-binding domain superfamily/Winged helix DNA-binding domain"/>
    <property type="match status" value="1"/>
</dbReference>
<keyword evidence="6" id="KW-1185">Reference proteome</keyword>
<dbReference type="GO" id="GO:0003700">
    <property type="term" value="F:DNA-binding transcription factor activity"/>
    <property type="evidence" value="ECO:0007669"/>
    <property type="project" value="InterPro"/>
</dbReference>
<dbReference type="PANTHER" id="PTHR43537:SF24">
    <property type="entry name" value="GLUCONATE OPERON TRANSCRIPTIONAL REPRESSOR"/>
    <property type="match status" value="1"/>
</dbReference>
<dbReference type="Pfam" id="PF00392">
    <property type="entry name" value="GntR"/>
    <property type="match status" value="1"/>
</dbReference>
<evidence type="ECO:0000313" key="5">
    <source>
        <dbReference type="EMBL" id="NIH94888.1"/>
    </source>
</evidence>
<dbReference type="SUPFAM" id="SSF46785">
    <property type="entry name" value="Winged helix' DNA-binding domain"/>
    <property type="match status" value="1"/>
</dbReference>
<reference evidence="5 6" key="1">
    <citation type="submission" date="2020-03" db="EMBL/GenBank/DDBJ databases">
        <title>Sequencing the genomes of 1000 actinobacteria strains.</title>
        <authorList>
            <person name="Klenk H.-P."/>
        </authorList>
    </citation>
    <scope>NUCLEOTIDE SEQUENCE [LARGE SCALE GENOMIC DNA]</scope>
    <source>
        <strain evidence="5 6">DSM 44556</strain>
    </source>
</reference>
<evidence type="ECO:0000259" key="4">
    <source>
        <dbReference type="PROSITE" id="PS50949"/>
    </source>
</evidence>
<dbReference type="EMBL" id="JAANOW010000001">
    <property type="protein sequence ID" value="NIH94888.1"/>
    <property type="molecule type" value="Genomic_DNA"/>
</dbReference>
<dbReference type="GO" id="GO:0003677">
    <property type="term" value="F:DNA binding"/>
    <property type="evidence" value="ECO:0007669"/>
    <property type="project" value="UniProtKB-KW"/>
</dbReference>
<dbReference type="Gene3D" id="1.20.120.530">
    <property type="entry name" value="GntR ligand-binding domain-like"/>
    <property type="match status" value="1"/>
</dbReference>
<dbReference type="InterPro" id="IPR011711">
    <property type="entry name" value="GntR_C"/>
</dbReference>
<keyword evidence="1" id="KW-0805">Transcription regulation</keyword>
<dbReference type="AlphaFoldDB" id="A0A7X5ZCD2"/>
<dbReference type="PANTHER" id="PTHR43537">
    <property type="entry name" value="TRANSCRIPTIONAL REGULATOR, GNTR FAMILY"/>
    <property type="match status" value="1"/>
</dbReference>
<name>A0A7X5ZCD2_9MYCO</name>
<dbReference type="PRINTS" id="PR00035">
    <property type="entry name" value="HTHGNTR"/>
</dbReference>
<comment type="caution">
    <text evidence="5">The sequence shown here is derived from an EMBL/GenBank/DDBJ whole genome shotgun (WGS) entry which is preliminary data.</text>
</comment>
<accession>A0A7X5ZCD2</accession>
<dbReference type="PROSITE" id="PS50949">
    <property type="entry name" value="HTH_GNTR"/>
    <property type="match status" value="1"/>
</dbReference>
<feature type="domain" description="HTH gntR-type" evidence="4">
    <location>
        <begin position="8"/>
        <end position="75"/>
    </location>
</feature>
<organism evidence="5 6">
    <name type="scientific">Mycolicibacterium fluoranthenivorans</name>
    <dbReference type="NCBI Taxonomy" id="258505"/>
    <lineage>
        <taxon>Bacteria</taxon>
        <taxon>Bacillati</taxon>
        <taxon>Actinomycetota</taxon>
        <taxon>Actinomycetes</taxon>
        <taxon>Mycobacteriales</taxon>
        <taxon>Mycobacteriaceae</taxon>
        <taxon>Mycolicibacterium</taxon>
    </lineage>
</organism>
<sequence length="222" mass="24528">MKITRIVAPVRAQAVEAIRDEIIRGNLLPGQRLVERELCEQLDVSRNTIREACRQLEAEGFIEIPPHKGPVVSTISDRDARDLYEFREALECLAVRLFVERATQDAINDLHDSCTTLFAAHDSLDVAAMIDAKNHFYEIIYAGTENKVVGAQAKLLNGRLAGLRAQSLSQPGRPARSKNEIKDVLLAIEARDAAAAADLWRQHIGNAARTALNDPQTTPDSL</sequence>
<dbReference type="InterPro" id="IPR036390">
    <property type="entry name" value="WH_DNA-bd_sf"/>
</dbReference>
<dbReference type="SMART" id="SM00895">
    <property type="entry name" value="FCD"/>
    <property type="match status" value="1"/>
</dbReference>
<evidence type="ECO:0000313" key="6">
    <source>
        <dbReference type="Proteomes" id="UP000547444"/>
    </source>
</evidence>
<evidence type="ECO:0000256" key="3">
    <source>
        <dbReference type="ARBA" id="ARBA00023163"/>
    </source>
</evidence>
<dbReference type="CDD" id="cd07377">
    <property type="entry name" value="WHTH_GntR"/>
    <property type="match status" value="1"/>
</dbReference>
<evidence type="ECO:0000256" key="1">
    <source>
        <dbReference type="ARBA" id="ARBA00023015"/>
    </source>
</evidence>
<keyword evidence="3" id="KW-0804">Transcription</keyword>
<dbReference type="RefSeq" id="WP_167157651.1">
    <property type="nucleotide sequence ID" value="NZ_JAANOW010000001.1"/>
</dbReference>
<dbReference type="SMART" id="SM00345">
    <property type="entry name" value="HTH_GNTR"/>
    <property type="match status" value="1"/>
</dbReference>
<dbReference type="Pfam" id="PF07729">
    <property type="entry name" value="FCD"/>
    <property type="match status" value="1"/>
</dbReference>
<evidence type="ECO:0000256" key="2">
    <source>
        <dbReference type="ARBA" id="ARBA00023125"/>
    </source>
</evidence>
<proteinExistence type="predicted"/>
<dbReference type="InterPro" id="IPR036388">
    <property type="entry name" value="WH-like_DNA-bd_sf"/>
</dbReference>
<dbReference type="Proteomes" id="UP000547444">
    <property type="component" value="Unassembled WGS sequence"/>
</dbReference>
<gene>
    <name evidence="5" type="ORF">FHU31_001844</name>
</gene>
<dbReference type="InterPro" id="IPR008920">
    <property type="entry name" value="TF_FadR/GntR_C"/>
</dbReference>